<dbReference type="InterPro" id="IPR015947">
    <property type="entry name" value="PUA-like_sf"/>
</dbReference>
<protein>
    <submittedName>
        <fullName evidence="2">Uncharacterized protein YhfF</fullName>
    </submittedName>
</protein>
<dbReference type="EMBL" id="JACCFI010000001">
    <property type="protein sequence ID" value="NYG21301.1"/>
    <property type="molecule type" value="Genomic_DNA"/>
</dbReference>
<evidence type="ECO:0000313" key="3">
    <source>
        <dbReference type="Proteomes" id="UP000549066"/>
    </source>
</evidence>
<accession>A0A852X5K7</accession>
<dbReference type="SUPFAM" id="SSF88697">
    <property type="entry name" value="PUA domain-like"/>
    <property type="match status" value="1"/>
</dbReference>
<feature type="domain" description="ASCH" evidence="1">
    <location>
        <begin position="50"/>
        <end position="173"/>
    </location>
</feature>
<proteinExistence type="predicted"/>
<dbReference type="SMART" id="SM01022">
    <property type="entry name" value="ASCH"/>
    <property type="match status" value="1"/>
</dbReference>
<dbReference type="InterPro" id="IPR009326">
    <property type="entry name" value="DUF984"/>
</dbReference>
<dbReference type="Pfam" id="PF04266">
    <property type="entry name" value="ASCH"/>
    <property type="match status" value="1"/>
</dbReference>
<dbReference type="PANTHER" id="PTHR39203:SF1">
    <property type="entry name" value="CYTOPLASMIC PROTEIN"/>
    <property type="match status" value="1"/>
</dbReference>
<evidence type="ECO:0000259" key="1">
    <source>
        <dbReference type="SMART" id="SM01022"/>
    </source>
</evidence>
<evidence type="ECO:0000313" key="2">
    <source>
        <dbReference type="EMBL" id="NYG21301.1"/>
    </source>
</evidence>
<reference evidence="2 3" key="1">
    <citation type="submission" date="2020-07" db="EMBL/GenBank/DDBJ databases">
        <title>Sequencing the genomes of 1000 actinobacteria strains.</title>
        <authorList>
            <person name="Klenk H.-P."/>
        </authorList>
    </citation>
    <scope>NUCLEOTIDE SEQUENCE [LARGE SCALE GENOMIC DNA]</scope>
    <source>
        <strain evidence="2 3">DSM 8598</strain>
    </source>
</reference>
<gene>
    <name evidence="2" type="ORF">BJY17_002048</name>
</gene>
<sequence>MMIDEHSPREREVPLHEMSPVDRDAASAMWNDYWRAHPDQVGLDDVPTVERFGDHAELSDALLELVMSGRKRATATLVKEFAADGVPLPRVGSHWIACDASGAPRVILRSTELRLGTIADADEAFAFDEAEDDRSLEAWLVGHRRYWDRVCTALEIEWSDDLEILFERFTVAWPETRGPLVG</sequence>
<dbReference type="InterPro" id="IPR007374">
    <property type="entry name" value="ASCH_domain"/>
</dbReference>
<dbReference type="Gene3D" id="3.10.400.10">
    <property type="entry name" value="Sulfate adenylyltransferase"/>
    <property type="match status" value="1"/>
</dbReference>
<dbReference type="RefSeq" id="WP_246303702.1">
    <property type="nucleotide sequence ID" value="NZ_JACCFI010000001.1"/>
</dbReference>
<dbReference type="Proteomes" id="UP000549066">
    <property type="component" value="Unassembled WGS sequence"/>
</dbReference>
<organism evidence="2 3">
    <name type="scientific">Agromyces hippuratus</name>
    <dbReference type="NCBI Taxonomy" id="286438"/>
    <lineage>
        <taxon>Bacteria</taxon>
        <taxon>Bacillati</taxon>
        <taxon>Actinomycetota</taxon>
        <taxon>Actinomycetes</taxon>
        <taxon>Micrococcales</taxon>
        <taxon>Microbacteriaceae</taxon>
        <taxon>Agromyces</taxon>
    </lineage>
</organism>
<dbReference type="PANTHER" id="PTHR39203">
    <property type="entry name" value="CYTOPLASMIC PROTEIN-RELATED"/>
    <property type="match status" value="1"/>
</dbReference>
<keyword evidence="3" id="KW-1185">Reference proteome</keyword>
<comment type="caution">
    <text evidence="2">The sequence shown here is derived from an EMBL/GenBank/DDBJ whole genome shotgun (WGS) entry which is preliminary data.</text>
</comment>
<dbReference type="AlphaFoldDB" id="A0A852X5K7"/>
<name>A0A852X5K7_9MICO</name>